<protein>
    <submittedName>
        <fullName evidence="2">Uncharacterized protein</fullName>
    </submittedName>
</protein>
<comment type="caution">
    <text evidence="2">The sequence shown here is derived from an EMBL/GenBank/DDBJ whole genome shotgun (WGS) entry which is preliminary data.</text>
</comment>
<dbReference type="Gene3D" id="1.25.70.10">
    <property type="entry name" value="Transcription termination factor 3, mitochondrial"/>
    <property type="match status" value="1"/>
</dbReference>
<keyword evidence="3" id="KW-1185">Reference proteome</keyword>
<reference evidence="2 3" key="1">
    <citation type="journal article" date="2021" name="Sci. Rep.">
        <title>Genome sequencing of the multicellular alga Astrephomene provides insights into convergent evolution of germ-soma differentiation.</title>
        <authorList>
            <person name="Yamashita S."/>
            <person name="Yamamoto K."/>
            <person name="Matsuzaki R."/>
            <person name="Suzuki S."/>
            <person name="Yamaguchi H."/>
            <person name="Hirooka S."/>
            <person name="Minakuchi Y."/>
            <person name="Miyagishima S."/>
            <person name="Kawachi M."/>
            <person name="Toyoda A."/>
            <person name="Nozaki H."/>
        </authorList>
    </citation>
    <scope>NUCLEOTIDE SEQUENCE [LARGE SCALE GENOMIC DNA]</scope>
    <source>
        <strain evidence="2 3">NIES-4017</strain>
    </source>
</reference>
<dbReference type="Proteomes" id="UP001054857">
    <property type="component" value="Unassembled WGS sequence"/>
</dbReference>
<feature type="region of interest" description="Disordered" evidence="1">
    <location>
        <begin position="1"/>
        <end position="28"/>
    </location>
</feature>
<proteinExistence type="predicted"/>
<feature type="non-terminal residue" evidence="2">
    <location>
        <position position="147"/>
    </location>
</feature>
<name>A0AAD3DLN6_9CHLO</name>
<dbReference type="InterPro" id="IPR038538">
    <property type="entry name" value="MTERF_sf"/>
</dbReference>
<sequence>MILSGSWIKPSPSGQHRQAAARQGCKPSSAANLVRRSLNRSNAATTQAIISIMNQADSNQEAPASSPDADPASHAMALCRVLGVSQPQLLSMARSCPYIFALSPEALSATLSALTTLTGLQPHQLPSLAAADPALLLQPDRLKHNMR</sequence>
<evidence type="ECO:0000256" key="1">
    <source>
        <dbReference type="SAM" id="MobiDB-lite"/>
    </source>
</evidence>
<gene>
    <name evidence="2" type="ORF">Agub_g5288</name>
</gene>
<dbReference type="EMBL" id="BMAR01000007">
    <property type="protein sequence ID" value="GFR44125.1"/>
    <property type="molecule type" value="Genomic_DNA"/>
</dbReference>
<accession>A0AAD3DLN6</accession>
<evidence type="ECO:0000313" key="2">
    <source>
        <dbReference type="EMBL" id="GFR44125.1"/>
    </source>
</evidence>
<organism evidence="2 3">
    <name type="scientific">Astrephomene gubernaculifera</name>
    <dbReference type="NCBI Taxonomy" id="47775"/>
    <lineage>
        <taxon>Eukaryota</taxon>
        <taxon>Viridiplantae</taxon>
        <taxon>Chlorophyta</taxon>
        <taxon>core chlorophytes</taxon>
        <taxon>Chlorophyceae</taxon>
        <taxon>CS clade</taxon>
        <taxon>Chlamydomonadales</taxon>
        <taxon>Astrephomenaceae</taxon>
        <taxon>Astrephomene</taxon>
    </lineage>
</organism>
<dbReference type="AlphaFoldDB" id="A0AAD3DLN6"/>
<evidence type="ECO:0000313" key="3">
    <source>
        <dbReference type="Proteomes" id="UP001054857"/>
    </source>
</evidence>